<dbReference type="Pfam" id="PF00560">
    <property type="entry name" value="LRR_1"/>
    <property type="match status" value="6"/>
</dbReference>
<dbReference type="Gene3D" id="3.80.10.10">
    <property type="entry name" value="Ribonuclease Inhibitor"/>
    <property type="match status" value="4"/>
</dbReference>
<dbReference type="InterPro" id="IPR032675">
    <property type="entry name" value="LRR_dom_sf"/>
</dbReference>
<sequence>MSNNYLGGYIPVNLSRCSNLINLALDHIYLEGEIPSELRSLHKVVNLYLGNNNLTGGFPSSLGNLSSLQQLILTYNSLEGDIPDAVAQLRSLMVFEVAVNKFSGSFPASLYNLLSLIVISMALNNFSGSLRTDIGLAFPNLQALILGKNRFTGHIWSSLSNASSLEELDLNCNNFIGTIPSSFGNLQSLQLLNIYNNTLGTRGVVFANNKFEGQLTSSIANLSTQLIWFRIDGNYIHGSIPPEITNLINLEIVSMTLYFLTVEVGNLRFLTGLDVSYNKLSGEIPSALGSCLALEQLYMQGNLFQGTIPYLGNLSSLQDLDLSNNSLDGQIPLYLVNISSLQNLNLSYNNLEGEVPGGGVFTNASAIKLSSSKNLCGGIPELHFHPCPKQSKKPRKHTAHKLILAFTIFLSFLALQLQFLDIANNSFGGVLPSSVTNLSTQLTRLLIGGNGIHGKIPGEISNLINLIVLSVEGNFLTGKIPDSIGKLSSLKLLQLESNLFTGEIPISLGNNTQLLGNSFGGNIPSLSGLKNIQFLDLSHNHLSGQIPQYLAMLSSLLSLNLSFNNLEGEVPVKGVFRSPRAIHVSGNKKLCGGIQELKLQPCPIQSPEKPKKNASLTLIVVLTIVASWLALMVHRVLKAK</sequence>
<dbReference type="SUPFAM" id="SSF52058">
    <property type="entry name" value="L domain-like"/>
    <property type="match status" value="2"/>
</dbReference>
<dbReference type="PANTHER" id="PTHR27000">
    <property type="entry name" value="LEUCINE-RICH REPEAT RECEPTOR-LIKE PROTEIN KINASE FAMILY PROTEIN-RELATED"/>
    <property type="match status" value="1"/>
</dbReference>
<evidence type="ECO:0000256" key="6">
    <source>
        <dbReference type="ARBA" id="ARBA00022989"/>
    </source>
</evidence>
<name>A0AAV6HSM5_9ERIC</name>
<dbReference type="InterPro" id="IPR001611">
    <property type="entry name" value="Leu-rich_rpt"/>
</dbReference>
<evidence type="ECO:0000256" key="5">
    <source>
        <dbReference type="ARBA" id="ARBA00022737"/>
    </source>
</evidence>
<comment type="caution">
    <text evidence="11">The sequence shown here is derived from an EMBL/GenBank/DDBJ whole genome shotgun (WGS) entry which is preliminary data.</text>
</comment>
<keyword evidence="6 10" id="KW-1133">Transmembrane helix</keyword>
<dbReference type="AlphaFoldDB" id="A0AAV6HSM5"/>
<keyword evidence="7 10" id="KW-0472">Membrane</keyword>
<dbReference type="EMBL" id="JACTNZ010000013">
    <property type="protein sequence ID" value="KAG5515126.1"/>
    <property type="molecule type" value="Genomic_DNA"/>
</dbReference>
<evidence type="ECO:0000256" key="8">
    <source>
        <dbReference type="ARBA" id="ARBA00023170"/>
    </source>
</evidence>
<keyword evidence="12" id="KW-1185">Reference proteome</keyword>
<evidence type="ECO:0000256" key="3">
    <source>
        <dbReference type="ARBA" id="ARBA00022692"/>
    </source>
</evidence>
<dbReference type="Pfam" id="PF13855">
    <property type="entry name" value="LRR_8"/>
    <property type="match status" value="2"/>
</dbReference>
<organism evidence="11 12">
    <name type="scientific">Rhododendron griersonianum</name>
    <dbReference type="NCBI Taxonomy" id="479676"/>
    <lineage>
        <taxon>Eukaryota</taxon>
        <taxon>Viridiplantae</taxon>
        <taxon>Streptophyta</taxon>
        <taxon>Embryophyta</taxon>
        <taxon>Tracheophyta</taxon>
        <taxon>Spermatophyta</taxon>
        <taxon>Magnoliopsida</taxon>
        <taxon>eudicotyledons</taxon>
        <taxon>Gunneridae</taxon>
        <taxon>Pentapetalae</taxon>
        <taxon>asterids</taxon>
        <taxon>Ericales</taxon>
        <taxon>Ericaceae</taxon>
        <taxon>Ericoideae</taxon>
        <taxon>Rhodoreae</taxon>
        <taxon>Rhododendron</taxon>
    </lineage>
</organism>
<evidence type="ECO:0000313" key="12">
    <source>
        <dbReference type="Proteomes" id="UP000823749"/>
    </source>
</evidence>
<protein>
    <submittedName>
        <fullName evidence="11">Uncharacterized protein</fullName>
    </submittedName>
</protein>
<evidence type="ECO:0000256" key="2">
    <source>
        <dbReference type="ARBA" id="ARBA00022614"/>
    </source>
</evidence>
<keyword evidence="8" id="KW-0675">Receptor</keyword>
<gene>
    <name evidence="11" type="ORF">RHGRI_036235</name>
</gene>
<evidence type="ECO:0000313" key="11">
    <source>
        <dbReference type="EMBL" id="KAG5515126.1"/>
    </source>
</evidence>
<dbReference type="PANTHER" id="PTHR27000:SF777">
    <property type="entry name" value="PROTEIN KINASE DOMAIN-CONTAINING PROTEIN"/>
    <property type="match status" value="1"/>
</dbReference>
<dbReference type="InterPro" id="IPR003591">
    <property type="entry name" value="Leu-rich_rpt_typical-subtyp"/>
</dbReference>
<dbReference type="FunFam" id="3.80.10.10:FF:000095">
    <property type="entry name" value="LRR receptor-like serine/threonine-protein kinase GSO1"/>
    <property type="match status" value="3"/>
</dbReference>
<dbReference type="PRINTS" id="PR00019">
    <property type="entry name" value="LEURICHRPT"/>
</dbReference>
<keyword evidence="2" id="KW-0433">Leucine-rich repeat</keyword>
<dbReference type="Proteomes" id="UP000823749">
    <property type="component" value="Chromosome 13"/>
</dbReference>
<evidence type="ECO:0000256" key="4">
    <source>
        <dbReference type="ARBA" id="ARBA00022729"/>
    </source>
</evidence>
<evidence type="ECO:0000256" key="7">
    <source>
        <dbReference type="ARBA" id="ARBA00023136"/>
    </source>
</evidence>
<reference evidence="11 12" key="1">
    <citation type="submission" date="2020-08" db="EMBL/GenBank/DDBJ databases">
        <title>Plant Genome Project.</title>
        <authorList>
            <person name="Zhang R.-G."/>
        </authorList>
    </citation>
    <scope>NUCLEOTIDE SEQUENCE [LARGE SCALE GENOMIC DNA]</scope>
    <source>
        <strain evidence="11">WSP0</strain>
        <tissue evidence="11">Leaf</tissue>
    </source>
</reference>
<evidence type="ECO:0000256" key="10">
    <source>
        <dbReference type="SAM" id="Phobius"/>
    </source>
</evidence>
<proteinExistence type="predicted"/>
<accession>A0AAV6HSM5</accession>
<keyword evidence="3 10" id="KW-0812">Transmembrane</keyword>
<comment type="subcellular location">
    <subcellularLocation>
        <location evidence="1">Membrane</location>
        <topology evidence="1">Single-pass type I membrane protein</topology>
    </subcellularLocation>
</comment>
<evidence type="ECO:0000256" key="1">
    <source>
        <dbReference type="ARBA" id="ARBA00004479"/>
    </source>
</evidence>
<dbReference type="GO" id="GO:0016020">
    <property type="term" value="C:membrane"/>
    <property type="evidence" value="ECO:0007669"/>
    <property type="project" value="UniProtKB-SubCell"/>
</dbReference>
<dbReference type="GO" id="GO:0006952">
    <property type="term" value="P:defense response"/>
    <property type="evidence" value="ECO:0007669"/>
    <property type="project" value="UniProtKB-ARBA"/>
</dbReference>
<keyword evidence="9" id="KW-0325">Glycoprotein</keyword>
<feature type="transmembrane region" description="Helical" evidence="10">
    <location>
        <begin position="614"/>
        <end position="633"/>
    </location>
</feature>
<keyword evidence="5" id="KW-0677">Repeat</keyword>
<evidence type="ECO:0000256" key="9">
    <source>
        <dbReference type="ARBA" id="ARBA00023180"/>
    </source>
</evidence>
<dbReference type="SMART" id="SM00369">
    <property type="entry name" value="LRR_TYP"/>
    <property type="match status" value="7"/>
</dbReference>
<keyword evidence="4" id="KW-0732">Signal</keyword>
<dbReference type="GO" id="GO:0051707">
    <property type="term" value="P:response to other organism"/>
    <property type="evidence" value="ECO:0007669"/>
    <property type="project" value="UniProtKB-ARBA"/>
</dbReference>